<evidence type="ECO:0000256" key="1">
    <source>
        <dbReference type="ARBA" id="ARBA00004259"/>
    </source>
</evidence>
<dbReference type="Gene3D" id="2.130.10.10">
    <property type="entry name" value="YVTN repeat-like/Quinoprotein amine dehydrogenase"/>
    <property type="match status" value="1"/>
</dbReference>
<dbReference type="InterPro" id="IPR013761">
    <property type="entry name" value="SAM/pointed_sf"/>
</dbReference>
<evidence type="ECO:0000256" key="2">
    <source>
        <dbReference type="ARBA" id="ARBA00005569"/>
    </source>
</evidence>
<keyword evidence="5" id="KW-0653">Protein transport</keyword>
<keyword evidence="11" id="KW-1185">Reference proteome</keyword>
<feature type="domain" description="SAM" evidence="9">
    <location>
        <begin position="15"/>
        <end position="50"/>
    </location>
</feature>
<dbReference type="Pfam" id="PF08801">
    <property type="entry name" value="Nucleoporin_N"/>
    <property type="match status" value="1"/>
</dbReference>
<evidence type="ECO:0000256" key="7">
    <source>
        <dbReference type="ARBA" id="ARBA00023242"/>
    </source>
</evidence>
<dbReference type="GO" id="GO:0031080">
    <property type="term" value="C:nuclear pore outer ring"/>
    <property type="evidence" value="ECO:0007669"/>
    <property type="project" value="TreeGrafter"/>
</dbReference>
<keyword evidence="4" id="KW-0509">mRNA transport</keyword>
<dbReference type="InterPro" id="IPR007187">
    <property type="entry name" value="Nucleoporin_Nup133/Nup155_C"/>
</dbReference>
<dbReference type="InterPro" id="IPR014908">
    <property type="entry name" value="Nucleoporin_Nup133/Nup155_N"/>
</dbReference>
<evidence type="ECO:0000256" key="4">
    <source>
        <dbReference type="ARBA" id="ARBA00022816"/>
    </source>
</evidence>
<dbReference type="FunFam" id="1.20.58.1380:FF:000005">
    <property type="entry name" value="Nuclear pore complex protein NUP133"/>
    <property type="match status" value="1"/>
</dbReference>
<dbReference type="GO" id="GO:0017056">
    <property type="term" value="F:structural constituent of nuclear pore"/>
    <property type="evidence" value="ECO:0007669"/>
    <property type="project" value="InterPro"/>
</dbReference>
<comment type="subcellular location">
    <subcellularLocation>
        <location evidence="1">Nucleus envelope</location>
    </subcellularLocation>
</comment>
<evidence type="ECO:0000256" key="3">
    <source>
        <dbReference type="ARBA" id="ARBA00022448"/>
    </source>
</evidence>
<feature type="region of interest" description="Disordered" evidence="8">
    <location>
        <begin position="86"/>
        <end position="114"/>
    </location>
</feature>
<evidence type="ECO:0000256" key="5">
    <source>
        <dbReference type="ARBA" id="ARBA00022927"/>
    </source>
</evidence>
<proteinExistence type="inferred from homology"/>
<dbReference type="PROSITE" id="PS50105">
    <property type="entry name" value="SAM_DOMAIN"/>
    <property type="match status" value="1"/>
</dbReference>
<evidence type="ECO:0000259" key="9">
    <source>
        <dbReference type="PROSITE" id="PS50105"/>
    </source>
</evidence>
<evidence type="ECO:0000256" key="6">
    <source>
        <dbReference type="ARBA" id="ARBA00023010"/>
    </source>
</evidence>
<accession>A0AAP0R170</accession>
<dbReference type="GO" id="GO:0006606">
    <property type="term" value="P:protein import into nucleus"/>
    <property type="evidence" value="ECO:0007669"/>
    <property type="project" value="TreeGrafter"/>
</dbReference>
<dbReference type="InterPro" id="IPR015943">
    <property type="entry name" value="WD40/YVTN_repeat-like_dom_sf"/>
</dbReference>
<dbReference type="PANTHER" id="PTHR13405">
    <property type="entry name" value="NUCLEAR PORE COMPLEX PROTEIN NUP133"/>
    <property type="match status" value="1"/>
</dbReference>
<comment type="caution">
    <text evidence="10">The sequence shown here is derived from an EMBL/GenBank/DDBJ whole genome shotgun (WGS) entry which is preliminary data.</text>
</comment>
<feature type="region of interest" description="Disordered" evidence="8">
    <location>
        <begin position="633"/>
        <end position="658"/>
    </location>
</feature>
<gene>
    <name evidence="10" type="ORF">WN944_011095</name>
</gene>
<evidence type="ECO:0000313" key="10">
    <source>
        <dbReference type="EMBL" id="KAK9222659.1"/>
    </source>
</evidence>
<comment type="similarity">
    <text evidence="2">Belongs to the nucleoporin Nup133 family.</text>
</comment>
<evidence type="ECO:0000256" key="8">
    <source>
        <dbReference type="SAM" id="MobiDB-lite"/>
    </source>
</evidence>
<dbReference type="SUPFAM" id="SSF47769">
    <property type="entry name" value="SAM/Pointed domain"/>
    <property type="match status" value="1"/>
</dbReference>
<keyword evidence="7" id="KW-0539">Nucleus</keyword>
<dbReference type="Gene3D" id="1.10.150.50">
    <property type="entry name" value="Transcription Factor, Ets-1"/>
    <property type="match status" value="1"/>
</dbReference>
<dbReference type="GO" id="GO:0016973">
    <property type="term" value="P:poly(A)+ mRNA export from nucleus"/>
    <property type="evidence" value="ECO:0007669"/>
    <property type="project" value="TreeGrafter"/>
</dbReference>
<organism evidence="10 11">
    <name type="scientific">Citrus x changshan-huyou</name>
    <dbReference type="NCBI Taxonomy" id="2935761"/>
    <lineage>
        <taxon>Eukaryota</taxon>
        <taxon>Viridiplantae</taxon>
        <taxon>Streptophyta</taxon>
        <taxon>Embryophyta</taxon>
        <taxon>Tracheophyta</taxon>
        <taxon>Spermatophyta</taxon>
        <taxon>Magnoliopsida</taxon>
        <taxon>eudicotyledons</taxon>
        <taxon>Gunneridae</taxon>
        <taxon>Pentapetalae</taxon>
        <taxon>rosids</taxon>
        <taxon>malvids</taxon>
        <taxon>Sapindales</taxon>
        <taxon>Rutaceae</taxon>
        <taxon>Aurantioideae</taxon>
        <taxon>Citrus</taxon>
    </lineage>
</organism>
<dbReference type="Gene3D" id="1.20.58.1380">
    <property type="match status" value="1"/>
</dbReference>
<dbReference type="Pfam" id="PF07647">
    <property type="entry name" value="SAM_2"/>
    <property type="match status" value="1"/>
</dbReference>
<name>A0AAP0R170_9ROSI</name>
<dbReference type="PANTHER" id="PTHR13405:SF11">
    <property type="entry name" value="NUCLEAR PORE COMPLEX PROTEIN NUP133"/>
    <property type="match status" value="1"/>
</dbReference>
<keyword evidence="6" id="KW-0811">Translocation</keyword>
<protein>
    <recommendedName>
        <fullName evidence="9">SAM domain-containing protein</fullName>
    </recommendedName>
</protein>
<dbReference type="InterPro" id="IPR001660">
    <property type="entry name" value="SAM"/>
</dbReference>
<evidence type="ECO:0000313" key="11">
    <source>
        <dbReference type="Proteomes" id="UP001428341"/>
    </source>
</evidence>
<keyword evidence="3" id="KW-0813">Transport</keyword>
<dbReference type="SUPFAM" id="SSF117289">
    <property type="entry name" value="Nucleoporin domain"/>
    <property type="match status" value="1"/>
</dbReference>
<reference evidence="10 11" key="1">
    <citation type="submission" date="2024-05" db="EMBL/GenBank/DDBJ databases">
        <title>Haplotype-resolved chromosome-level genome assembly of Huyou (Citrus changshanensis).</title>
        <authorList>
            <person name="Miao C."/>
            <person name="Chen W."/>
            <person name="Wu Y."/>
            <person name="Wang L."/>
            <person name="Zhao S."/>
            <person name="Grierson D."/>
            <person name="Xu C."/>
            <person name="Chen K."/>
        </authorList>
    </citation>
    <scope>NUCLEOTIDE SEQUENCE [LARGE SCALE GENOMIC DNA]</scope>
    <source>
        <strain evidence="10">01-14</strain>
        <tissue evidence="10">Leaf</tissue>
    </source>
</reference>
<dbReference type="Proteomes" id="UP001428341">
    <property type="component" value="Unassembled WGS sequence"/>
</dbReference>
<dbReference type="GO" id="GO:0000972">
    <property type="term" value="P:transcription-dependent tethering of RNA polymerase II gene DNA at nuclear periphery"/>
    <property type="evidence" value="ECO:0007669"/>
    <property type="project" value="TreeGrafter"/>
</dbReference>
<sequence>MSKEKPPEPLDFFIWTVEDVGLWLEEINLGGYRQIFKENGVNGEYLEGMSMFTTEQILRFIRRCHMKWGDFITLCKELRRIKGTKRANLSRRKERNQVDSHSPVTPLAENRKSQHDITSIANRPSTGTPAPWAPRLSVLARIPPAGKSEKGDVVDPIKPVFIGEFPQVVRDEQTSILRKHIPGDTCISGGIDREMCLSWIICGSRLFIWNYLSSAALNNCIALEIPSNVLDQGHTGRNSYHGSHWLLSVVNWDSTSVPTNKVARHWNSAGIVLCNQKTGALVFWPNIRESVNNLVISLASSDESEVTSSPVDGKTTPNGQRHGNRVRSSLIVSSTFNSMIASAVPGTQQSCVALTSSSSGELWLFYCSPAGIHRSKVYHELAGASAQSSDGGQLAGSKGYPRSLTWGYSLSSSKEPNWQFLLLTDHEIQCFNIKLFPDLNVSKLWSHEIVGTDGDLGIKKDLAGQKRIWPLDVQVDSHGKVITILVATFCKDRVSSSSYTQYSLLAMQYKSGVNNYSDIHERVLEKKAPIQVIIPKARVEEEDFLFSMRLRVGGKPPGSAIILSGDGTATVSHYYRNSTRLYQFDLPYDAGKVLDASVLPSSDDGEDGAWVVLTEKAGIWAIPEKAVVLGGVEPPERSLSRKGSSNEGSVPEERRNFTLAGPRRVSSDAWAARDRQKAVSTGIARRSAQDEESEALLGHLFHDFLLSGQVDGSFEKLQNSGAFERDGETSVFVRTSKAIVDTLAKHWTTTRGAEILSMVSSQLKDKQQKHEKFLQFLALSKCHEELCARQRHSLQFILEHGEKLAGMIQLRELQSMISQNRTEIQISGALWDLIQLVGERARRNTVLLMDRDNAEVFYSKVSDLEEVFYCLDKQLQYVISVEQPHGVQIQRTSELSNVCVTIVRTAMHYRNEHRMWYPPPEGLTPWSSQYVVRNGLWSIAAFILQLLNETPGLDMSAKSDVCAHLEALCEVLLEAYSGAITATVERGEEHKGLLNEYWNRRDSLLDSLYQQVRGSLGVRYQDLDEFVEDKDVEMLRKLSSSLLSIAKRHEGYKTMWKICCDLNDSELLRNLMHESMGPKGGFCQFVFKQLYEKRQFSKILRLGEEFQEELSVFLKYHRHLLWLHEVFLHQFSSASETLHVLALSENESSISSAEDGEAADHVIHEPTLADRKRLLNLAKIAVIAAGKDADSGAKVNRIEADLKILKLQEQIMKVLAADEVKQYVGGPLLRPEELVELCLKSENPELSLLAFDVFAWTSSSFRKSHRHLLEDCWKNAANQDDWGQLYQASIDEGWSDEETLQQLRDTLLFQASNRCYGPNAETIDEGFEEVLPLREGDSEDQILNDSSSSVEVILKQHKDFPFAGKLMLTAVMLGSVQDDVKVDDSPSPME</sequence>
<dbReference type="EMBL" id="JBCGBO010000002">
    <property type="protein sequence ID" value="KAK9222659.1"/>
    <property type="molecule type" value="Genomic_DNA"/>
</dbReference>
<dbReference type="InterPro" id="IPR037624">
    <property type="entry name" value="Nup133-like"/>
</dbReference>
<dbReference type="Pfam" id="PF03177">
    <property type="entry name" value="Nucleoporin_C"/>
    <property type="match status" value="1"/>
</dbReference>